<feature type="chain" id="PRO_5046359268" evidence="1">
    <location>
        <begin position="24"/>
        <end position="409"/>
    </location>
</feature>
<evidence type="ECO:0000256" key="1">
    <source>
        <dbReference type="SAM" id="SignalP"/>
    </source>
</evidence>
<organism evidence="2 3">
    <name type="scientific">Chryseobacterium tructae</name>
    <dbReference type="NCBI Taxonomy" id="1037380"/>
    <lineage>
        <taxon>Bacteria</taxon>
        <taxon>Pseudomonadati</taxon>
        <taxon>Bacteroidota</taxon>
        <taxon>Flavobacteriia</taxon>
        <taxon>Flavobacteriales</taxon>
        <taxon>Weeksellaceae</taxon>
        <taxon>Chryseobacterium group</taxon>
        <taxon>Chryseobacterium</taxon>
    </lineage>
</organism>
<dbReference type="Proteomes" id="UP001595735">
    <property type="component" value="Unassembled WGS sequence"/>
</dbReference>
<proteinExistence type="predicted"/>
<name>A0ABV7XYA8_9FLAO</name>
<dbReference type="InterPro" id="IPR028974">
    <property type="entry name" value="TSP_type-3_rpt"/>
</dbReference>
<accession>A0ABV7XYA8</accession>
<keyword evidence="3" id="KW-1185">Reference proteome</keyword>
<gene>
    <name evidence="2" type="ORF">ACFONJ_12875</name>
</gene>
<dbReference type="EMBL" id="JBHRYO010000002">
    <property type="protein sequence ID" value="MFC3756865.1"/>
    <property type="molecule type" value="Genomic_DNA"/>
</dbReference>
<feature type="signal peptide" evidence="1">
    <location>
        <begin position="1"/>
        <end position="23"/>
    </location>
</feature>
<protein>
    <submittedName>
        <fullName evidence="2">Uncharacterized protein</fullName>
    </submittedName>
</protein>
<dbReference type="SUPFAM" id="SSF103647">
    <property type="entry name" value="TSP type-3 repeat"/>
    <property type="match status" value="1"/>
</dbReference>
<comment type="caution">
    <text evidence="2">The sequence shown here is derived from an EMBL/GenBank/DDBJ whole genome shotgun (WGS) entry which is preliminary data.</text>
</comment>
<keyword evidence="1" id="KW-0732">Signal</keyword>
<dbReference type="RefSeq" id="WP_290297649.1">
    <property type="nucleotide sequence ID" value="NZ_JAUFQR010000001.1"/>
</dbReference>
<evidence type="ECO:0000313" key="2">
    <source>
        <dbReference type="EMBL" id="MFC3756865.1"/>
    </source>
</evidence>
<evidence type="ECO:0000313" key="3">
    <source>
        <dbReference type="Proteomes" id="UP001595735"/>
    </source>
</evidence>
<dbReference type="Gene3D" id="4.10.1080.10">
    <property type="entry name" value="TSP type-3 repeat"/>
    <property type="match status" value="1"/>
</dbReference>
<reference evidence="3" key="1">
    <citation type="journal article" date="2019" name="Int. J. Syst. Evol. Microbiol.">
        <title>The Global Catalogue of Microorganisms (GCM) 10K type strain sequencing project: providing services to taxonomists for standard genome sequencing and annotation.</title>
        <authorList>
            <consortium name="The Broad Institute Genomics Platform"/>
            <consortium name="The Broad Institute Genome Sequencing Center for Infectious Disease"/>
            <person name="Wu L."/>
            <person name="Ma J."/>
        </authorList>
    </citation>
    <scope>NUCLEOTIDE SEQUENCE [LARGE SCALE GENOMIC DNA]</scope>
    <source>
        <strain evidence="3">CECT 7798</strain>
    </source>
</reference>
<sequence>MKKFLTPLLLFPFHLLFSQKAKACKCTQFEKLKDSLTHSSTFFRTVTEAQVLIPPFQYTSVKYIKKAAQSKNIIDPVYQRTKSLPLGDIDTLYTIRKEEFSKKTDEIPVPLIIKKEKFNGTTAILYTTDSFLSKDYYVRVSKDHGKSWQNYFTGLVANDPYFLKSNSRYPLWKDQNHIQVEADITRMTKLPVYGNTPDYILVKNNALLTLDLSEILKDSDGDGINDIEETRKLFTNPYLKDTDGDGIDDAEDSNPKYKTHENDFTKLLQGILYGNYDFLMDNDPYHEEFFIPLATFKEDLKAQRDELPKRKKDFVYSLDYKIIVTDDENLKGIEPIDEKIIFLTSKEFAEYRNFSYMNILNPYYSKIFPCDQEKDTYIFMIEGIATGITYLIKKTPKGWNVEITNHWVA</sequence>